<feature type="transmembrane region" description="Helical" evidence="6">
    <location>
        <begin position="790"/>
        <end position="810"/>
    </location>
</feature>
<gene>
    <name evidence="8" type="ORF">Q4521_17595</name>
</gene>
<keyword evidence="5 6" id="KW-0472">Membrane</keyword>
<feature type="transmembrane region" description="Helical" evidence="6">
    <location>
        <begin position="702"/>
        <end position="725"/>
    </location>
</feature>
<dbReference type="Proteomes" id="UP001169760">
    <property type="component" value="Unassembled WGS sequence"/>
</dbReference>
<feature type="transmembrane region" description="Helical" evidence="6">
    <location>
        <begin position="343"/>
        <end position="367"/>
    </location>
</feature>
<reference evidence="8" key="1">
    <citation type="submission" date="2023-07" db="EMBL/GenBank/DDBJ databases">
        <title>Genome content predicts the carbon catabolic preferences of heterotrophic bacteria.</title>
        <authorList>
            <person name="Gralka M."/>
        </authorList>
    </citation>
    <scope>NUCLEOTIDE SEQUENCE</scope>
    <source>
        <strain evidence="8">I3M17_2</strain>
    </source>
</reference>
<protein>
    <submittedName>
        <fullName evidence="8">ABC transporter permease</fullName>
    </submittedName>
</protein>
<dbReference type="PANTHER" id="PTHR30287:SF1">
    <property type="entry name" value="INNER MEMBRANE PROTEIN"/>
    <property type="match status" value="1"/>
</dbReference>
<feature type="transmembrane region" description="Helical" evidence="6">
    <location>
        <begin position="253"/>
        <end position="273"/>
    </location>
</feature>
<dbReference type="RefSeq" id="WP_303493671.1">
    <property type="nucleotide sequence ID" value="NZ_JAUOPB010000014.1"/>
</dbReference>
<evidence type="ECO:0000256" key="2">
    <source>
        <dbReference type="ARBA" id="ARBA00022475"/>
    </source>
</evidence>
<name>A0AAW7XCQ4_9GAMM</name>
<feature type="transmembrane region" description="Helical" evidence="6">
    <location>
        <begin position="388"/>
        <end position="407"/>
    </location>
</feature>
<keyword evidence="2" id="KW-1003">Cell membrane</keyword>
<feature type="transmembrane region" description="Helical" evidence="6">
    <location>
        <begin position="413"/>
        <end position="436"/>
    </location>
</feature>
<evidence type="ECO:0000313" key="9">
    <source>
        <dbReference type="Proteomes" id="UP001169760"/>
    </source>
</evidence>
<dbReference type="GO" id="GO:0005886">
    <property type="term" value="C:plasma membrane"/>
    <property type="evidence" value="ECO:0007669"/>
    <property type="project" value="UniProtKB-SubCell"/>
</dbReference>
<dbReference type="Pfam" id="PF02687">
    <property type="entry name" value="FtsX"/>
    <property type="match status" value="2"/>
</dbReference>
<feature type="domain" description="ABC3 transporter permease C-terminal" evidence="7">
    <location>
        <begin position="258"/>
        <end position="370"/>
    </location>
</feature>
<keyword evidence="3 6" id="KW-0812">Transmembrane</keyword>
<comment type="caution">
    <text evidence="8">The sequence shown here is derived from an EMBL/GenBank/DDBJ whole genome shotgun (WGS) entry which is preliminary data.</text>
</comment>
<evidence type="ECO:0000256" key="4">
    <source>
        <dbReference type="ARBA" id="ARBA00022989"/>
    </source>
</evidence>
<feature type="domain" description="ABC3 transporter permease C-terminal" evidence="7">
    <location>
        <begin position="706"/>
        <end position="820"/>
    </location>
</feature>
<comment type="subcellular location">
    <subcellularLocation>
        <location evidence="1">Cell membrane</location>
        <topology evidence="1">Multi-pass membrane protein</topology>
    </subcellularLocation>
</comment>
<feature type="transmembrane region" description="Helical" evidence="6">
    <location>
        <begin position="466"/>
        <end position="484"/>
    </location>
</feature>
<feature type="transmembrane region" description="Helical" evidence="6">
    <location>
        <begin position="305"/>
        <end position="331"/>
    </location>
</feature>
<proteinExistence type="predicted"/>
<feature type="transmembrane region" description="Helical" evidence="6">
    <location>
        <begin position="20"/>
        <end position="38"/>
    </location>
</feature>
<dbReference type="InterPro" id="IPR038766">
    <property type="entry name" value="Membrane_comp_ABC_pdt"/>
</dbReference>
<dbReference type="EMBL" id="JAUOPB010000014">
    <property type="protein sequence ID" value="MDO6424303.1"/>
    <property type="molecule type" value="Genomic_DNA"/>
</dbReference>
<dbReference type="InterPro" id="IPR003838">
    <property type="entry name" value="ABC3_permease_C"/>
</dbReference>
<keyword evidence="4 6" id="KW-1133">Transmembrane helix</keyword>
<evidence type="ECO:0000259" key="7">
    <source>
        <dbReference type="Pfam" id="PF02687"/>
    </source>
</evidence>
<evidence type="ECO:0000256" key="1">
    <source>
        <dbReference type="ARBA" id="ARBA00004651"/>
    </source>
</evidence>
<evidence type="ECO:0000256" key="6">
    <source>
        <dbReference type="SAM" id="Phobius"/>
    </source>
</evidence>
<accession>A0AAW7XCQ4</accession>
<feature type="transmembrane region" description="Helical" evidence="6">
    <location>
        <begin position="746"/>
        <end position="770"/>
    </location>
</feature>
<dbReference type="AlphaFoldDB" id="A0AAW7XCQ4"/>
<organism evidence="8 9">
    <name type="scientific">Saccharophagus degradans</name>
    <dbReference type="NCBI Taxonomy" id="86304"/>
    <lineage>
        <taxon>Bacteria</taxon>
        <taxon>Pseudomonadati</taxon>
        <taxon>Pseudomonadota</taxon>
        <taxon>Gammaproteobacteria</taxon>
        <taxon>Cellvibrionales</taxon>
        <taxon>Cellvibrionaceae</taxon>
        <taxon>Saccharophagus</taxon>
    </lineage>
</organism>
<sequence length="828" mass="89904">MKTGLKLLLRDWRGGELGLLLVSLILATATITCISLFASRIHNSLYDEASQFLAGDAQISGSAPIPPPLQNEASQQNLQGALTIQFRAMVFSDESMHISATKAVAASYPLKGQIQIADTPFGAPTLVNHGPAEGEVWMASRLFGALAINIGDTVQIGEANFKATAAIIKEPDNAQSLFGVAPRALIHINDVEKTQAIQLGSRVNYTWMLAGDSSSVETFKQYFEANKGEHHRWVDIHEQNRSVGSALNRAESFLLLAGSLGVVLCGLAIALAARRYAMRQATNVALLKTFGQTPNKISRLYCGNLLALGVVGILPGAVVGWGLHWGIIFALQDLLPNGLASASVSALFIGAGSGIVALAAFAAPPILSLRQVSPAAVIRLDSQSALNFGWLSWLPGVLAIIGLIFWYSQSLQLTLVLTLGLAVCCIGISICARLIILASRVTTKKLTGSWRLGLANLQRHRQMNSVQILVFSTLLMLLFTLTLTRTSLISQWQNQIPEGTPNHFVFNIFSEDRTPIAEKLASAQVEHSPFYPMMRGRLIEVNGVTVKDILETEEVPHNYARELNLTWSNTLGSDNKIEQGEWWQTNTPRPQGLYVSAELEYATGLNMQLGDVLTFSISGERVNAELASIRSVQWDSMNPNFYMIFDRTVLDGTAANWLTSFYLAPEQKPFLNDLIKTYPTVSVIELDQLIAQLQSIVSQVTLAVEFILMLVLAAGVLVLVSSVQATLDVRMQESAILRTLGAPKRLVGNILLIEFGALGALAGLLAAVGTETAFYFLQTRVFNLQYQPQPIMWLVAPFIGAALIGAVGWASTRKVVHIAPAKLLREIG</sequence>
<evidence type="ECO:0000256" key="5">
    <source>
        <dbReference type="ARBA" id="ARBA00023136"/>
    </source>
</evidence>
<evidence type="ECO:0000256" key="3">
    <source>
        <dbReference type="ARBA" id="ARBA00022692"/>
    </source>
</evidence>
<evidence type="ECO:0000313" key="8">
    <source>
        <dbReference type="EMBL" id="MDO6424303.1"/>
    </source>
</evidence>
<dbReference type="PANTHER" id="PTHR30287">
    <property type="entry name" value="MEMBRANE COMPONENT OF PREDICTED ABC SUPERFAMILY METABOLITE UPTAKE TRANSPORTER"/>
    <property type="match status" value="1"/>
</dbReference>